<keyword evidence="2" id="KW-1185">Reference proteome</keyword>
<reference evidence="1" key="1">
    <citation type="submission" date="2022-04" db="EMBL/GenBank/DDBJ databases">
        <title>Jade perch genome.</title>
        <authorList>
            <person name="Chao B."/>
        </authorList>
    </citation>
    <scope>NUCLEOTIDE SEQUENCE</scope>
    <source>
        <strain evidence="1">CB-2022</strain>
    </source>
</reference>
<accession>A0ACB8WMU4</accession>
<comment type="caution">
    <text evidence="1">The sequence shown here is derived from an EMBL/GenBank/DDBJ whole genome shotgun (WGS) entry which is preliminary data.</text>
</comment>
<dbReference type="Proteomes" id="UP000831701">
    <property type="component" value="Chromosome 9"/>
</dbReference>
<evidence type="ECO:0000313" key="2">
    <source>
        <dbReference type="Proteomes" id="UP000831701"/>
    </source>
</evidence>
<organism evidence="1 2">
    <name type="scientific">Scortum barcoo</name>
    <name type="common">barcoo grunter</name>
    <dbReference type="NCBI Taxonomy" id="214431"/>
    <lineage>
        <taxon>Eukaryota</taxon>
        <taxon>Metazoa</taxon>
        <taxon>Chordata</taxon>
        <taxon>Craniata</taxon>
        <taxon>Vertebrata</taxon>
        <taxon>Euteleostomi</taxon>
        <taxon>Actinopterygii</taxon>
        <taxon>Neopterygii</taxon>
        <taxon>Teleostei</taxon>
        <taxon>Neoteleostei</taxon>
        <taxon>Acanthomorphata</taxon>
        <taxon>Eupercaria</taxon>
        <taxon>Centrarchiformes</taxon>
        <taxon>Terapontoidei</taxon>
        <taxon>Terapontidae</taxon>
        <taxon>Scortum</taxon>
    </lineage>
</organism>
<name>A0ACB8WMU4_9TELE</name>
<evidence type="ECO:0000313" key="1">
    <source>
        <dbReference type="EMBL" id="KAI3368003.1"/>
    </source>
</evidence>
<proteinExistence type="predicted"/>
<sequence>MAFPDCWLRSARTEQKPAVELEGWVRHVVVQPGFRKTKHRTQFLISREAPPASVEGLSLRQRWIRSVSEYGRYIFNNTLRQAVVPTCLKTTTIIRVPKKSSPSCFNDYRPVALTPILMKCFERLVLKHIRSVLPPSLGPFQFAYWSNRSTTMPSPLSLHTALTHLDTKDLYVRMLAFNTIIPQQLILKLDQLGINTSLCLQLAAGLPDQESTSSTGQQEHILHHHTEH</sequence>
<protein>
    <submittedName>
        <fullName evidence="1">Uncharacterized protein</fullName>
    </submittedName>
</protein>
<dbReference type="EMBL" id="CM041539">
    <property type="protein sequence ID" value="KAI3368003.1"/>
    <property type="molecule type" value="Genomic_DNA"/>
</dbReference>
<gene>
    <name evidence="1" type="ORF">L3Q82_026827</name>
</gene>